<evidence type="ECO:0000256" key="3">
    <source>
        <dbReference type="ARBA" id="ARBA00012438"/>
    </source>
</evidence>
<sequence>MFRFQNLSIRTKLVSIILLGMASAMTVALANFIFFELYSAKRNLTDELTVLSRITAARSGAALTFGDIKKAQENLSQLGILDSVQAACIYDADDNLFAAYTRHKPSNFLCTSTPAYIETAQFDDRIVAVADITHRNLSLGKIIVLSDLSRIERKAKNWVKLAGLMFLIATIVVVVMAMRMQSAVVSPLKHLMEVMARVRDENDLGIRAVPAGNDELGKLVDSFNDMLAMVESSRMDLEIVYNELVFRSTKAETTAVELEARNEQIKELLSGAAHDLRQPLQAMAIFVDMLQFQLEDEKYLSLTEKLKAAMYNLQAMFTDILDFSRLDHKAGTAELQDIHLEKLFGKLQLEFEVLTLRKGIHFRTHVNAISVRGISGVIERIVRNLVSNAVNYTDTGGVLLAARKKRDCVVIEVWDTGVGIPENRIDSVFKKFEQVENKGVSSHKGYGLGLAIVKQFADMMGYKLEVVSREGKGSCFRLVIPNVAEENAQSRSTVAFSSDEIFADNYRQTVLYDSDQLANTMLKTHVILVDDEPAIRSILALLLKSWDMEVTEFSGMKGVEDYFGSSDFLDPDIIISDYQLGSNLTGDAVIEEIRMAVGIDVPALIVTGNASPAIHEEIREKGFDLLLKPVGAAQLRTVLHRMLE</sequence>
<comment type="subcellular location">
    <subcellularLocation>
        <location evidence="2">Membrane</location>
    </subcellularLocation>
</comment>
<evidence type="ECO:0000259" key="10">
    <source>
        <dbReference type="PROSITE" id="PS50109"/>
    </source>
</evidence>
<dbReference type="SMART" id="SM00388">
    <property type="entry name" value="HisKA"/>
    <property type="match status" value="1"/>
</dbReference>
<dbReference type="InterPro" id="IPR011006">
    <property type="entry name" value="CheY-like_superfamily"/>
</dbReference>
<evidence type="ECO:0000256" key="6">
    <source>
        <dbReference type="ARBA" id="ARBA00022777"/>
    </source>
</evidence>
<dbReference type="Pfam" id="PF00072">
    <property type="entry name" value="Response_reg"/>
    <property type="match status" value="1"/>
</dbReference>
<dbReference type="SUPFAM" id="SSF47384">
    <property type="entry name" value="Homodimeric domain of signal transducing histidine kinase"/>
    <property type="match status" value="1"/>
</dbReference>
<dbReference type="CDD" id="cd00156">
    <property type="entry name" value="REC"/>
    <property type="match status" value="1"/>
</dbReference>
<dbReference type="Pfam" id="PF17152">
    <property type="entry name" value="CHASE8"/>
    <property type="match status" value="1"/>
</dbReference>
<keyword evidence="9" id="KW-0472">Membrane</keyword>
<keyword evidence="13" id="KW-0067">ATP-binding</keyword>
<feature type="domain" description="Histidine kinase" evidence="10">
    <location>
        <begin position="271"/>
        <end position="484"/>
    </location>
</feature>
<accession>A0AAW7X296</accession>
<keyword evidence="5" id="KW-0808">Transferase</keyword>
<dbReference type="Pfam" id="PF00672">
    <property type="entry name" value="HAMP"/>
    <property type="match status" value="1"/>
</dbReference>
<dbReference type="Proteomes" id="UP001169760">
    <property type="component" value="Unassembled WGS sequence"/>
</dbReference>
<feature type="transmembrane region" description="Helical" evidence="9">
    <location>
        <begin position="158"/>
        <end position="178"/>
    </location>
</feature>
<evidence type="ECO:0000256" key="2">
    <source>
        <dbReference type="ARBA" id="ARBA00004370"/>
    </source>
</evidence>
<dbReference type="Pfam" id="PF00512">
    <property type="entry name" value="HisKA"/>
    <property type="match status" value="1"/>
</dbReference>
<reference evidence="13" key="1">
    <citation type="submission" date="2023-07" db="EMBL/GenBank/DDBJ databases">
        <title>Genome content predicts the carbon catabolic preferences of heterotrophic bacteria.</title>
        <authorList>
            <person name="Gralka M."/>
        </authorList>
    </citation>
    <scope>NUCLEOTIDE SEQUENCE</scope>
    <source>
        <strain evidence="13">I3M17_2</strain>
    </source>
</reference>
<dbReference type="GO" id="GO:0005524">
    <property type="term" value="F:ATP binding"/>
    <property type="evidence" value="ECO:0007669"/>
    <property type="project" value="UniProtKB-KW"/>
</dbReference>
<dbReference type="SUPFAM" id="SSF158472">
    <property type="entry name" value="HAMP domain-like"/>
    <property type="match status" value="1"/>
</dbReference>
<evidence type="ECO:0000256" key="8">
    <source>
        <dbReference type="PROSITE-ProRule" id="PRU00169"/>
    </source>
</evidence>
<feature type="domain" description="Response regulatory" evidence="11">
    <location>
        <begin position="525"/>
        <end position="643"/>
    </location>
</feature>
<evidence type="ECO:0000256" key="5">
    <source>
        <dbReference type="ARBA" id="ARBA00022679"/>
    </source>
</evidence>
<name>A0AAW7X296_9GAMM</name>
<feature type="transmembrane region" description="Helical" evidence="9">
    <location>
        <begin position="13"/>
        <end position="35"/>
    </location>
</feature>
<feature type="modified residue" description="4-aspartylphosphate" evidence="8">
    <location>
        <position position="577"/>
    </location>
</feature>
<dbReference type="InterPro" id="IPR050736">
    <property type="entry name" value="Sensor_HK_Regulatory"/>
</dbReference>
<feature type="domain" description="HAMP" evidence="12">
    <location>
        <begin position="182"/>
        <end position="235"/>
    </location>
</feature>
<comment type="caution">
    <text evidence="13">The sequence shown here is derived from an EMBL/GenBank/DDBJ whole genome shotgun (WGS) entry which is preliminary data.</text>
</comment>
<dbReference type="GO" id="GO:0016020">
    <property type="term" value="C:membrane"/>
    <property type="evidence" value="ECO:0007669"/>
    <property type="project" value="UniProtKB-SubCell"/>
</dbReference>
<evidence type="ECO:0000256" key="4">
    <source>
        <dbReference type="ARBA" id="ARBA00022553"/>
    </source>
</evidence>
<dbReference type="EC" id="2.7.13.3" evidence="3"/>
<evidence type="ECO:0000256" key="1">
    <source>
        <dbReference type="ARBA" id="ARBA00000085"/>
    </source>
</evidence>
<dbReference type="InterPro" id="IPR036890">
    <property type="entry name" value="HATPase_C_sf"/>
</dbReference>
<dbReference type="SMART" id="SM00387">
    <property type="entry name" value="HATPase_c"/>
    <property type="match status" value="1"/>
</dbReference>
<evidence type="ECO:0000313" key="14">
    <source>
        <dbReference type="Proteomes" id="UP001169760"/>
    </source>
</evidence>
<dbReference type="SUPFAM" id="SSF55874">
    <property type="entry name" value="ATPase domain of HSP90 chaperone/DNA topoisomerase II/histidine kinase"/>
    <property type="match status" value="1"/>
</dbReference>
<keyword evidence="9" id="KW-1133">Transmembrane helix</keyword>
<dbReference type="CDD" id="cd00082">
    <property type="entry name" value="HisKA"/>
    <property type="match status" value="1"/>
</dbReference>
<dbReference type="Gene3D" id="3.30.565.10">
    <property type="entry name" value="Histidine kinase-like ATPase, C-terminal domain"/>
    <property type="match status" value="1"/>
</dbReference>
<dbReference type="SUPFAM" id="SSF52172">
    <property type="entry name" value="CheY-like"/>
    <property type="match status" value="1"/>
</dbReference>
<dbReference type="Pfam" id="PF02518">
    <property type="entry name" value="HATPase_c"/>
    <property type="match status" value="1"/>
</dbReference>
<dbReference type="Gene3D" id="3.40.50.2300">
    <property type="match status" value="1"/>
</dbReference>
<dbReference type="InterPro" id="IPR004358">
    <property type="entry name" value="Sig_transdc_His_kin-like_C"/>
</dbReference>
<dbReference type="GO" id="GO:0000155">
    <property type="term" value="F:phosphorelay sensor kinase activity"/>
    <property type="evidence" value="ECO:0007669"/>
    <property type="project" value="InterPro"/>
</dbReference>
<keyword evidence="13" id="KW-0547">Nucleotide-binding</keyword>
<dbReference type="InterPro" id="IPR003661">
    <property type="entry name" value="HisK_dim/P_dom"/>
</dbReference>
<dbReference type="Gene3D" id="1.10.287.130">
    <property type="match status" value="1"/>
</dbReference>
<evidence type="ECO:0000256" key="9">
    <source>
        <dbReference type="SAM" id="Phobius"/>
    </source>
</evidence>
<dbReference type="InterPro" id="IPR003660">
    <property type="entry name" value="HAMP_dom"/>
</dbReference>
<evidence type="ECO:0000256" key="7">
    <source>
        <dbReference type="ARBA" id="ARBA00023012"/>
    </source>
</evidence>
<dbReference type="EMBL" id="JAUOPB010000003">
    <property type="protein sequence ID" value="MDO6421758.1"/>
    <property type="molecule type" value="Genomic_DNA"/>
</dbReference>
<dbReference type="InterPro" id="IPR005467">
    <property type="entry name" value="His_kinase_dom"/>
</dbReference>
<dbReference type="SMART" id="SM00304">
    <property type="entry name" value="HAMP"/>
    <property type="match status" value="1"/>
</dbReference>
<keyword evidence="9" id="KW-0812">Transmembrane</keyword>
<evidence type="ECO:0000259" key="12">
    <source>
        <dbReference type="PROSITE" id="PS50885"/>
    </source>
</evidence>
<dbReference type="InterPro" id="IPR003594">
    <property type="entry name" value="HATPase_dom"/>
</dbReference>
<dbReference type="PANTHER" id="PTHR43711:SF32">
    <property type="entry name" value="SENSOR-TYPE HISTIDINE KINASE PRRB"/>
    <property type="match status" value="1"/>
</dbReference>
<comment type="catalytic activity">
    <reaction evidence="1">
        <text>ATP + protein L-histidine = ADP + protein N-phospho-L-histidine.</text>
        <dbReference type="EC" id="2.7.13.3"/>
    </reaction>
</comment>
<dbReference type="SMART" id="SM00448">
    <property type="entry name" value="REC"/>
    <property type="match status" value="1"/>
</dbReference>
<dbReference type="AlphaFoldDB" id="A0AAW7X296"/>
<dbReference type="InterPro" id="IPR033417">
    <property type="entry name" value="CHASE8"/>
</dbReference>
<dbReference type="PROSITE" id="PS50110">
    <property type="entry name" value="RESPONSE_REGULATORY"/>
    <property type="match status" value="1"/>
</dbReference>
<dbReference type="RefSeq" id="WP_303491391.1">
    <property type="nucleotide sequence ID" value="NZ_JAUOPB010000003.1"/>
</dbReference>
<protein>
    <recommendedName>
        <fullName evidence="3">histidine kinase</fullName>
        <ecNumber evidence="3">2.7.13.3</ecNumber>
    </recommendedName>
</protein>
<dbReference type="PROSITE" id="PS50885">
    <property type="entry name" value="HAMP"/>
    <property type="match status" value="1"/>
</dbReference>
<evidence type="ECO:0000259" key="11">
    <source>
        <dbReference type="PROSITE" id="PS50110"/>
    </source>
</evidence>
<dbReference type="PANTHER" id="PTHR43711">
    <property type="entry name" value="TWO-COMPONENT HISTIDINE KINASE"/>
    <property type="match status" value="1"/>
</dbReference>
<dbReference type="PROSITE" id="PS50109">
    <property type="entry name" value="HIS_KIN"/>
    <property type="match status" value="1"/>
</dbReference>
<dbReference type="InterPro" id="IPR001789">
    <property type="entry name" value="Sig_transdc_resp-reg_receiver"/>
</dbReference>
<dbReference type="InterPro" id="IPR036097">
    <property type="entry name" value="HisK_dim/P_sf"/>
</dbReference>
<organism evidence="13 14">
    <name type="scientific">Saccharophagus degradans</name>
    <dbReference type="NCBI Taxonomy" id="86304"/>
    <lineage>
        <taxon>Bacteria</taxon>
        <taxon>Pseudomonadati</taxon>
        <taxon>Pseudomonadota</taxon>
        <taxon>Gammaproteobacteria</taxon>
        <taxon>Cellvibrionales</taxon>
        <taxon>Cellvibrionaceae</taxon>
        <taxon>Saccharophagus</taxon>
    </lineage>
</organism>
<keyword evidence="6" id="KW-0418">Kinase</keyword>
<keyword evidence="7" id="KW-0902">Two-component regulatory system</keyword>
<dbReference type="PRINTS" id="PR00344">
    <property type="entry name" value="BCTRLSENSOR"/>
</dbReference>
<evidence type="ECO:0000313" key="13">
    <source>
        <dbReference type="EMBL" id="MDO6421758.1"/>
    </source>
</evidence>
<dbReference type="Gene3D" id="6.10.340.10">
    <property type="match status" value="1"/>
</dbReference>
<proteinExistence type="predicted"/>
<dbReference type="CDD" id="cd06225">
    <property type="entry name" value="HAMP"/>
    <property type="match status" value="1"/>
</dbReference>
<gene>
    <name evidence="13" type="ORF">Q4521_04685</name>
</gene>
<keyword evidence="4 8" id="KW-0597">Phosphoprotein</keyword>